<protein>
    <recommendedName>
        <fullName evidence="2">Anti-sigma factor antagonist</fullName>
    </recommendedName>
</protein>
<reference evidence="4 5" key="1">
    <citation type="submission" date="2019-06" db="EMBL/GenBank/DDBJ databases">
        <title>Sequencing the genomes of 1000 actinobacteria strains.</title>
        <authorList>
            <person name="Klenk H.-P."/>
        </authorList>
    </citation>
    <scope>NUCLEOTIDE SEQUENCE [LARGE SCALE GENOMIC DNA]</scope>
    <source>
        <strain evidence="4 5">DSM 45015</strain>
    </source>
</reference>
<accession>A0A543NI86</accession>
<comment type="caution">
    <text evidence="4">The sequence shown here is derived from an EMBL/GenBank/DDBJ whole genome shotgun (WGS) entry which is preliminary data.</text>
</comment>
<dbReference type="PROSITE" id="PS50801">
    <property type="entry name" value="STAS"/>
    <property type="match status" value="1"/>
</dbReference>
<evidence type="ECO:0000256" key="1">
    <source>
        <dbReference type="ARBA" id="ARBA00009013"/>
    </source>
</evidence>
<dbReference type="OrthoDB" id="3428850at2"/>
<dbReference type="PANTHER" id="PTHR33495:SF2">
    <property type="entry name" value="ANTI-SIGMA FACTOR ANTAGONIST TM_1081-RELATED"/>
    <property type="match status" value="1"/>
</dbReference>
<comment type="similarity">
    <text evidence="1 2">Belongs to the anti-sigma-factor antagonist family.</text>
</comment>
<dbReference type="NCBIfam" id="TIGR00377">
    <property type="entry name" value="ant_ant_sig"/>
    <property type="match status" value="1"/>
</dbReference>
<keyword evidence="5" id="KW-1185">Reference proteome</keyword>
<dbReference type="SUPFAM" id="SSF52091">
    <property type="entry name" value="SpoIIaa-like"/>
    <property type="match status" value="1"/>
</dbReference>
<sequence length="124" mass="13420">MSGGEWERFPCTGAVVVPVHGEIDIATATAMRDRILHAAGRSGCACVLVDLSGVTFLDASGVRELMVVYRSLTREGRHMVLAEPSSTAQRILDALRLQEVLEIYPMVDMALAHPRQGCPDSGRV</sequence>
<dbReference type="Gene3D" id="3.30.750.24">
    <property type="entry name" value="STAS domain"/>
    <property type="match status" value="1"/>
</dbReference>
<evidence type="ECO:0000313" key="4">
    <source>
        <dbReference type="EMBL" id="TQN31553.1"/>
    </source>
</evidence>
<dbReference type="Pfam" id="PF01740">
    <property type="entry name" value="STAS"/>
    <property type="match status" value="1"/>
</dbReference>
<feature type="domain" description="STAS" evidence="3">
    <location>
        <begin position="13"/>
        <end position="114"/>
    </location>
</feature>
<evidence type="ECO:0000259" key="3">
    <source>
        <dbReference type="PROSITE" id="PS50801"/>
    </source>
</evidence>
<dbReference type="InterPro" id="IPR036513">
    <property type="entry name" value="STAS_dom_sf"/>
</dbReference>
<name>A0A543NI86_9ACTN</name>
<organism evidence="4 5">
    <name type="scientific">Haloactinospora alba</name>
    <dbReference type="NCBI Taxonomy" id="405555"/>
    <lineage>
        <taxon>Bacteria</taxon>
        <taxon>Bacillati</taxon>
        <taxon>Actinomycetota</taxon>
        <taxon>Actinomycetes</taxon>
        <taxon>Streptosporangiales</taxon>
        <taxon>Nocardiopsidaceae</taxon>
        <taxon>Haloactinospora</taxon>
    </lineage>
</organism>
<dbReference type="GO" id="GO:0043856">
    <property type="term" value="F:anti-sigma factor antagonist activity"/>
    <property type="evidence" value="ECO:0007669"/>
    <property type="project" value="InterPro"/>
</dbReference>
<dbReference type="Proteomes" id="UP000317422">
    <property type="component" value="Unassembled WGS sequence"/>
</dbReference>
<dbReference type="PANTHER" id="PTHR33495">
    <property type="entry name" value="ANTI-SIGMA FACTOR ANTAGONIST TM_1081-RELATED-RELATED"/>
    <property type="match status" value="1"/>
</dbReference>
<evidence type="ECO:0000256" key="2">
    <source>
        <dbReference type="RuleBase" id="RU003749"/>
    </source>
</evidence>
<gene>
    <name evidence="4" type="ORF">FHX37_1460</name>
</gene>
<proteinExistence type="inferred from homology"/>
<dbReference type="InterPro" id="IPR003658">
    <property type="entry name" value="Anti-sigma_ant"/>
</dbReference>
<dbReference type="InterPro" id="IPR002645">
    <property type="entry name" value="STAS_dom"/>
</dbReference>
<dbReference type="AlphaFoldDB" id="A0A543NI86"/>
<evidence type="ECO:0000313" key="5">
    <source>
        <dbReference type="Proteomes" id="UP000317422"/>
    </source>
</evidence>
<dbReference type="EMBL" id="VFQC01000001">
    <property type="protein sequence ID" value="TQN31553.1"/>
    <property type="molecule type" value="Genomic_DNA"/>
</dbReference>
<dbReference type="CDD" id="cd07043">
    <property type="entry name" value="STAS_anti-anti-sigma_factors"/>
    <property type="match status" value="1"/>
</dbReference>